<proteinExistence type="predicted"/>
<accession>A0ABV5C4R3</accession>
<dbReference type="SMART" id="SM00857">
    <property type="entry name" value="Resolvase"/>
    <property type="match status" value="1"/>
</dbReference>
<dbReference type="PROSITE" id="PS51737">
    <property type="entry name" value="RECOMBINASE_DNA_BIND"/>
    <property type="match status" value="1"/>
</dbReference>
<dbReference type="PANTHER" id="PTHR30461">
    <property type="entry name" value="DNA-INVERTASE FROM LAMBDOID PROPHAGE"/>
    <property type="match status" value="1"/>
</dbReference>
<name>A0ABV5C4R3_9BACL</name>
<evidence type="ECO:0000313" key="5">
    <source>
        <dbReference type="Proteomes" id="UP001580430"/>
    </source>
</evidence>
<evidence type="ECO:0000313" key="4">
    <source>
        <dbReference type="EMBL" id="MFB5762350.1"/>
    </source>
</evidence>
<dbReference type="Proteomes" id="UP001580430">
    <property type="component" value="Unassembled WGS sequence"/>
</dbReference>
<evidence type="ECO:0000259" key="2">
    <source>
        <dbReference type="PROSITE" id="PS51736"/>
    </source>
</evidence>
<gene>
    <name evidence="4" type="ORF">ACE5LO_18365</name>
</gene>
<reference evidence="4 5" key="1">
    <citation type="submission" date="2024-09" db="EMBL/GenBank/DDBJ databases">
        <title>Paenibacillus zeirhizospherea sp. nov., isolated from surface of the maize (Zea mays) roots in a horticulture field, Hungary.</title>
        <authorList>
            <person name="Marton D."/>
            <person name="Farkas M."/>
            <person name="Bedics A."/>
            <person name="Toth E."/>
            <person name="Tancsics A."/>
            <person name="Boka K."/>
            <person name="Marati G."/>
            <person name="Kriszt B."/>
            <person name="Cserhati M."/>
        </authorList>
    </citation>
    <scope>NUCLEOTIDE SEQUENCE [LARGE SCALE GENOMIC DNA]</scope>
    <source>
        <strain evidence="4 5">JCM 18446</strain>
    </source>
</reference>
<dbReference type="InterPro" id="IPR050639">
    <property type="entry name" value="SSR_resolvase"/>
</dbReference>
<keyword evidence="1" id="KW-0175">Coiled coil</keyword>
<dbReference type="Pfam" id="PF07508">
    <property type="entry name" value="Recombinase"/>
    <property type="match status" value="1"/>
</dbReference>
<feature type="coiled-coil region" evidence="1">
    <location>
        <begin position="386"/>
        <end position="452"/>
    </location>
</feature>
<comment type="caution">
    <text evidence="4">The sequence shown here is derived from an EMBL/GenBank/DDBJ whole genome shotgun (WGS) entry which is preliminary data.</text>
</comment>
<evidence type="ECO:0000259" key="3">
    <source>
        <dbReference type="PROSITE" id="PS51737"/>
    </source>
</evidence>
<dbReference type="InterPro" id="IPR011109">
    <property type="entry name" value="DNA_bind_recombinase_dom"/>
</dbReference>
<dbReference type="Gene3D" id="3.40.50.1390">
    <property type="entry name" value="Resolvase, N-terminal catalytic domain"/>
    <property type="match status" value="1"/>
</dbReference>
<dbReference type="Gene3D" id="3.90.1750.20">
    <property type="entry name" value="Putative Large Serine Recombinase, Chain B, Domain 2"/>
    <property type="match status" value="1"/>
</dbReference>
<dbReference type="PROSITE" id="PS51736">
    <property type="entry name" value="RECOMBINASES_3"/>
    <property type="match status" value="1"/>
</dbReference>
<dbReference type="InterPro" id="IPR006119">
    <property type="entry name" value="Resolv_N"/>
</dbReference>
<dbReference type="CDD" id="cd00338">
    <property type="entry name" value="Ser_Recombinase"/>
    <property type="match status" value="1"/>
</dbReference>
<dbReference type="RefSeq" id="WP_375521457.1">
    <property type="nucleotide sequence ID" value="NZ_JBHIRY010000020.1"/>
</dbReference>
<dbReference type="EMBL" id="JBHIRY010000020">
    <property type="protein sequence ID" value="MFB5762350.1"/>
    <property type="molecule type" value="Genomic_DNA"/>
</dbReference>
<dbReference type="PANTHER" id="PTHR30461:SF23">
    <property type="entry name" value="DNA RECOMBINASE-RELATED"/>
    <property type="match status" value="1"/>
</dbReference>
<dbReference type="Pfam" id="PF00239">
    <property type="entry name" value="Resolvase"/>
    <property type="match status" value="1"/>
</dbReference>
<sequence length="518" mass="60110">MGSIEVGCFGATYLRISRDKGENEDTLQNHREIMTEFCRQNGYTYEMYEEIVSGGKYDLGERPQLQQLLQNIEQYKAIFTVSLDRLARNGVISQQIKQVCIDHEIKIITPSQTFDLCNSLEDRVLYDVSSMFAVMEYEMIGRRNKYNRMQRARRGEYVSGKPAFGYRRNETTSKLEIYEPEAEVVRYIFKLHSEGLGKQKIADILNSEGYKTQRQRSFQPSTVKAIINNPVYKGCLVLHDRKYTKENGEYTFKVVDTIITDDAHPAIIAPDEWEQAKRERAERGAKAAALREKATVKTGTTMLKDLLYCGICGGKLFVTKERNGKYLIKPCEYLLPDSGEKCGNHGMRLILLEEEVLCKLQAHRERLRQGLLHIQQQDALHLLPGFRKHREHTEQQMEEVQQLQSELEELAGTGIFGDEEIGVQANRLLRLEHALQEMKEKVLQQIQKLESSGVEEMEGILDMLDQFPNQTPEDQNQTLKQFIRRIDYKRRLPEEIKALSANNRERLKSPFSYTIEYW</sequence>
<organism evidence="4 5">
    <name type="scientific">Paenibacillus medicaginis</name>
    <dbReference type="NCBI Taxonomy" id="1470560"/>
    <lineage>
        <taxon>Bacteria</taxon>
        <taxon>Bacillati</taxon>
        <taxon>Bacillota</taxon>
        <taxon>Bacilli</taxon>
        <taxon>Bacillales</taxon>
        <taxon>Paenibacillaceae</taxon>
        <taxon>Paenibacillus</taxon>
    </lineage>
</organism>
<keyword evidence="5" id="KW-1185">Reference proteome</keyword>
<dbReference type="InterPro" id="IPR038109">
    <property type="entry name" value="DNA_bind_recomb_sf"/>
</dbReference>
<dbReference type="SUPFAM" id="SSF53041">
    <property type="entry name" value="Resolvase-like"/>
    <property type="match status" value="1"/>
</dbReference>
<dbReference type="InterPro" id="IPR036162">
    <property type="entry name" value="Resolvase-like_N_sf"/>
</dbReference>
<feature type="domain" description="Resolvase/invertase-type recombinase catalytic" evidence="2">
    <location>
        <begin position="9"/>
        <end position="155"/>
    </location>
</feature>
<protein>
    <submittedName>
        <fullName evidence="4">Recombinase family protein</fullName>
    </submittedName>
</protein>
<feature type="domain" description="Recombinase" evidence="3">
    <location>
        <begin position="163"/>
        <end position="287"/>
    </location>
</feature>
<evidence type="ECO:0000256" key="1">
    <source>
        <dbReference type="SAM" id="Coils"/>
    </source>
</evidence>